<feature type="domain" description="Bacterial type II secretion system protein E" evidence="2">
    <location>
        <begin position="142"/>
        <end position="336"/>
    </location>
</feature>
<accession>E1IBI8</accession>
<dbReference type="EMBL" id="ADVR01000012">
    <property type="protein sequence ID" value="EFO81407.1"/>
    <property type="molecule type" value="Genomic_DNA"/>
</dbReference>
<dbReference type="Pfam" id="PF00437">
    <property type="entry name" value="T2SSE"/>
    <property type="match status" value="1"/>
</dbReference>
<evidence type="ECO:0000313" key="4">
    <source>
        <dbReference type="Proteomes" id="UP000054010"/>
    </source>
</evidence>
<dbReference type="InterPro" id="IPR001482">
    <property type="entry name" value="T2SS/T4SS_dom"/>
</dbReference>
<dbReference type="STRING" id="765420.OSCT_0689"/>
<reference evidence="3 4" key="1">
    <citation type="journal article" date="2011" name="J. Bacteriol.">
        <title>Draft genome sequence of the anoxygenic filamentous phototrophic bacterium Oscillochloris trichoides subsp. DG-6.</title>
        <authorList>
            <person name="Kuznetsov B.B."/>
            <person name="Ivanovsky R.N."/>
            <person name="Keppen O.I."/>
            <person name="Sukhacheva M.V."/>
            <person name="Bumazhkin B.K."/>
            <person name="Patutina E.O."/>
            <person name="Beletsky A.V."/>
            <person name="Mardanov A.V."/>
            <person name="Baslerov R.V."/>
            <person name="Panteleeva A.N."/>
            <person name="Kolganova T.V."/>
            <person name="Ravin N.V."/>
            <person name="Skryabin K.G."/>
        </authorList>
    </citation>
    <scope>NUCLEOTIDE SEQUENCE [LARGE SCALE GENOMIC DNA]</scope>
    <source>
        <strain evidence="3 4">DG-6</strain>
    </source>
</reference>
<dbReference type="GO" id="GO:0016887">
    <property type="term" value="F:ATP hydrolysis activity"/>
    <property type="evidence" value="ECO:0007669"/>
    <property type="project" value="InterPro"/>
</dbReference>
<dbReference type="PANTHER" id="PTHR30486:SF6">
    <property type="entry name" value="TYPE IV PILUS RETRACTATION ATPASE PILT"/>
    <property type="match status" value="1"/>
</dbReference>
<organism evidence="3 4">
    <name type="scientific">Oscillochloris trichoides DG-6</name>
    <dbReference type="NCBI Taxonomy" id="765420"/>
    <lineage>
        <taxon>Bacteria</taxon>
        <taxon>Bacillati</taxon>
        <taxon>Chloroflexota</taxon>
        <taxon>Chloroflexia</taxon>
        <taxon>Chloroflexales</taxon>
        <taxon>Chloroflexineae</taxon>
        <taxon>Oscillochloridaceae</taxon>
        <taxon>Oscillochloris</taxon>
    </lineage>
</organism>
<dbReference type="eggNOG" id="COG4962">
    <property type="taxonomic scope" value="Bacteria"/>
</dbReference>
<dbReference type="PANTHER" id="PTHR30486">
    <property type="entry name" value="TWITCHING MOTILITY PROTEIN PILT"/>
    <property type="match status" value="1"/>
</dbReference>
<evidence type="ECO:0000313" key="3">
    <source>
        <dbReference type="EMBL" id="EFO81407.1"/>
    </source>
</evidence>
<comment type="similarity">
    <text evidence="1">Belongs to the GSP E family.</text>
</comment>
<dbReference type="AlphaFoldDB" id="E1IBI8"/>
<dbReference type="InterPro" id="IPR027417">
    <property type="entry name" value="P-loop_NTPase"/>
</dbReference>
<dbReference type="OrthoDB" id="9810761at2"/>
<gene>
    <name evidence="3" type="ORF">OSCT_0689</name>
</gene>
<comment type="caution">
    <text evidence="3">The sequence shown here is derived from an EMBL/GenBank/DDBJ whole genome shotgun (WGS) entry which is preliminary data.</text>
</comment>
<evidence type="ECO:0000256" key="1">
    <source>
        <dbReference type="ARBA" id="ARBA00006611"/>
    </source>
</evidence>
<sequence length="405" mass="44120">MQSQLPDELCQSGIDHTALVADLRMLVRSGRMRNYWHLPPAETFSLLGIGPDWSEQEWSRIDWYGPLEIWRDPEHGVSDIMFNGPAHDPFFIVQHGAMLNTGVHVHPLWIEWVRRQLLLRSGNLSRFYNAEPGRLLAQGVADRMRFAVTRPPITPYGISLSIRMLPERWPSIDDMVHSGTLSREAADLLLEALACGASVLVAGRTGSGKTTLTAALTQAVGRSKRLVLIEDGGELPRSMNSVHIDVVEEEHSFSQAVTFALRQKPHYIVVGEVRGGEAMAMLQAAATGHPGIGTIHAGSVQGALRNLERMAMLGLAAESGGAGQAAAQIVRSLISSDMVNLIVVHIGVAANGRRTILSIDEVLRQGSHGQSGEHFPTNPLFQHDPTRGALVRVGNVNADWGLGRL</sequence>
<evidence type="ECO:0000259" key="2">
    <source>
        <dbReference type="Pfam" id="PF00437"/>
    </source>
</evidence>
<dbReference type="Gene3D" id="3.30.450.370">
    <property type="match status" value="1"/>
</dbReference>
<keyword evidence="4" id="KW-1185">Reference proteome</keyword>
<proteinExistence type="inferred from homology"/>
<dbReference type="CDD" id="cd01130">
    <property type="entry name" value="VirB11-like_ATPase"/>
    <property type="match status" value="1"/>
</dbReference>
<dbReference type="InterPro" id="IPR050921">
    <property type="entry name" value="T4SS_GSP_E_ATPase"/>
</dbReference>
<name>E1IBI8_9CHLR</name>
<dbReference type="SUPFAM" id="SSF52540">
    <property type="entry name" value="P-loop containing nucleoside triphosphate hydrolases"/>
    <property type="match status" value="1"/>
</dbReference>
<dbReference type="HOGENOM" id="CLU_679423_0_0_0"/>
<dbReference type="Gene3D" id="3.40.50.300">
    <property type="entry name" value="P-loop containing nucleotide triphosphate hydrolases"/>
    <property type="match status" value="1"/>
</dbReference>
<dbReference type="Proteomes" id="UP000054010">
    <property type="component" value="Unassembled WGS sequence"/>
</dbReference>
<protein>
    <submittedName>
        <fullName evidence="3">Type II secretion system protein E</fullName>
    </submittedName>
</protein>